<keyword evidence="1" id="KW-1133">Transmembrane helix</keyword>
<accession>A0A9P4HFT6</accession>
<evidence type="ECO:0000256" key="1">
    <source>
        <dbReference type="SAM" id="Phobius"/>
    </source>
</evidence>
<dbReference type="EMBL" id="ML978172">
    <property type="protein sequence ID" value="KAF2032497.1"/>
    <property type="molecule type" value="Genomic_DNA"/>
</dbReference>
<protein>
    <submittedName>
        <fullName evidence="2">Uncharacterized protein</fullName>
    </submittedName>
</protein>
<organism evidence="2 3">
    <name type="scientific">Setomelanomma holmii</name>
    <dbReference type="NCBI Taxonomy" id="210430"/>
    <lineage>
        <taxon>Eukaryota</taxon>
        <taxon>Fungi</taxon>
        <taxon>Dikarya</taxon>
        <taxon>Ascomycota</taxon>
        <taxon>Pezizomycotina</taxon>
        <taxon>Dothideomycetes</taxon>
        <taxon>Pleosporomycetidae</taxon>
        <taxon>Pleosporales</taxon>
        <taxon>Pleosporineae</taxon>
        <taxon>Phaeosphaeriaceae</taxon>
        <taxon>Setomelanomma</taxon>
    </lineage>
</organism>
<name>A0A9P4HFT6_9PLEO</name>
<sequence>MAYSRLLSPRNITLLSLVSFGGGYFMIKSRTLAEKQRVRAAGDYSVTVDRSGGGI</sequence>
<proteinExistence type="predicted"/>
<keyword evidence="1" id="KW-0812">Transmembrane</keyword>
<keyword evidence="1" id="KW-0472">Membrane</keyword>
<feature type="transmembrane region" description="Helical" evidence="1">
    <location>
        <begin position="12"/>
        <end position="27"/>
    </location>
</feature>
<keyword evidence="3" id="KW-1185">Reference proteome</keyword>
<dbReference type="Proteomes" id="UP000799777">
    <property type="component" value="Unassembled WGS sequence"/>
</dbReference>
<evidence type="ECO:0000313" key="2">
    <source>
        <dbReference type="EMBL" id="KAF2032497.1"/>
    </source>
</evidence>
<comment type="caution">
    <text evidence="2">The sequence shown here is derived from an EMBL/GenBank/DDBJ whole genome shotgun (WGS) entry which is preliminary data.</text>
</comment>
<dbReference type="AlphaFoldDB" id="A0A9P4HFT6"/>
<evidence type="ECO:0000313" key="3">
    <source>
        <dbReference type="Proteomes" id="UP000799777"/>
    </source>
</evidence>
<gene>
    <name evidence="2" type="ORF">EK21DRAFT_109876</name>
</gene>
<dbReference type="OrthoDB" id="5412893at2759"/>
<reference evidence="2" key="1">
    <citation type="journal article" date="2020" name="Stud. Mycol.">
        <title>101 Dothideomycetes genomes: a test case for predicting lifestyles and emergence of pathogens.</title>
        <authorList>
            <person name="Haridas S."/>
            <person name="Albert R."/>
            <person name="Binder M."/>
            <person name="Bloem J."/>
            <person name="Labutti K."/>
            <person name="Salamov A."/>
            <person name="Andreopoulos B."/>
            <person name="Baker S."/>
            <person name="Barry K."/>
            <person name="Bills G."/>
            <person name="Bluhm B."/>
            <person name="Cannon C."/>
            <person name="Castanera R."/>
            <person name="Culley D."/>
            <person name="Daum C."/>
            <person name="Ezra D."/>
            <person name="Gonzalez J."/>
            <person name="Henrissat B."/>
            <person name="Kuo A."/>
            <person name="Liang C."/>
            <person name="Lipzen A."/>
            <person name="Lutzoni F."/>
            <person name="Magnuson J."/>
            <person name="Mondo S."/>
            <person name="Nolan M."/>
            <person name="Ohm R."/>
            <person name="Pangilinan J."/>
            <person name="Park H.-J."/>
            <person name="Ramirez L."/>
            <person name="Alfaro M."/>
            <person name="Sun H."/>
            <person name="Tritt A."/>
            <person name="Yoshinaga Y."/>
            <person name="Zwiers L.-H."/>
            <person name="Turgeon B."/>
            <person name="Goodwin S."/>
            <person name="Spatafora J."/>
            <person name="Crous P."/>
            <person name="Grigoriev I."/>
        </authorList>
    </citation>
    <scope>NUCLEOTIDE SEQUENCE</scope>
    <source>
        <strain evidence="2">CBS 110217</strain>
    </source>
</reference>